<evidence type="ECO:0000313" key="2">
    <source>
        <dbReference type="Proteomes" id="UP000805193"/>
    </source>
</evidence>
<evidence type="ECO:0000313" key="1">
    <source>
        <dbReference type="EMBL" id="KAG0420308.1"/>
    </source>
</evidence>
<dbReference type="Proteomes" id="UP000805193">
    <property type="component" value="Unassembled WGS sequence"/>
</dbReference>
<protein>
    <submittedName>
        <fullName evidence="1">Uncharacterized protein</fullName>
    </submittedName>
</protein>
<feature type="non-terminal residue" evidence="1">
    <location>
        <position position="185"/>
    </location>
</feature>
<reference evidence="1 2" key="1">
    <citation type="journal article" date="2020" name="Cell">
        <title>Large-Scale Comparative Analyses of Tick Genomes Elucidate Their Genetic Diversity and Vector Capacities.</title>
        <authorList>
            <consortium name="Tick Genome and Microbiome Consortium (TIGMIC)"/>
            <person name="Jia N."/>
            <person name="Wang J."/>
            <person name="Shi W."/>
            <person name="Du L."/>
            <person name="Sun Y."/>
            <person name="Zhan W."/>
            <person name="Jiang J.F."/>
            <person name="Wang Q."/>
            <person name="Zhang B."/>
            <person name="Ji P."/>
            <person name="Bell-Sakyi L."/>
            <person name="Cui X.M."/>
            <person name="Yuan T.T."/>
            <person name="Jiang B.G."/>
            <person name="Yang W.F."/>
            <person name="Lam T.T."/>
            <person name="Chang Q.C."/>
            <person name="Ding S.J."/>
            <person name="Wang X.J."/>
            <person name="Zhu J.G."/>
            <person name="Ruan X.D."/>
            <person name="Zhao L."/>
            <person name="Wei J.T."/>
            <person name="Ye R.Z."/>
            <person name="Que T.C."/>
            <person name="Du C.H."/>
            <person name="Zhou Y.H."/>
            <person name="Cheng J.X."/>
            <person name="Dai P.F."/>
            <person name="Guo W.B."/>
            <person name="Han X.H."/>
            <person name="Huang E.J."/>
            <person name="Li L.F."/>
            <person name="Wei W."/>
            <person name="Gao Y.C."/>
            <person name="Liu J.Z."/>
            <person name="Shao H.Z."/>
            <person name="Wang X."/>
            <person name="Wang C.C."/>
            <person name="Yang T.C."/>
            <person name="Huo Q.B."/>
            <person name="Li W."/>
            <person name="Chen H.Y."/>
            <person name="Chen S.E."/>
            <person name="Zhou L.G."/>
            <person name="Ni X.B."/>
            <person name="Tian J.H."/>
            <person name="Sheng Y."/>
            <person name="Liu T."/>
            <person name="Pan Y.S."/>
            <person name="Xia L.Y."/>
            <person name="Li J."/>
            <person name="Zhao F."/>
            <person name="Cao W.C."/>
        </authorList>
    </citation>
    <scope>NUCLEOTIDE SEQUENCE [LARGE SCALE GENOMIC DNA]</scope>
    <source>
        <strain evidence="1">Iper-2018</strain>
    </source>
</reference>
<gene>
    <name evidence="1" type="ORF">HPB47_003574</name>
</gene>
<comment type="caution">
    <text evidence="1">The sequence shown here is derived from an EMBL/GenBank/DDBJ whole genome shotgun (WGS) entry which is preliminary data.</text>
</comment>
<keyword evidence="2" id="KW-1185">Reference proteome</keyword>
<organism evidence="1 2">
    <name type="scientific">Ixodes persulcatus</name>
    <name type="common">Taiga tick</name>
    <dbReference type="NCBI Taxonomy" id="34615"/>
    <lineage>
        <taxon>Eukaryota</taxon>
        <taxon>Metazoa</taxon>
        <taxon>Ecdysozoa</taxon>
        <taxon>Arthropoda</taxon>
        <taxon>Chelicerata</taxon>
        <taxon>Arachnida</taxon>
        <taxon>Acari</taxon>
        <taxon>Parasitiformes</taxon>
        <taxon>Ixodida</taxon>
        <taxon>Ixodoidea</taxon>
        <taxon>Ixodidae</taxon>
        <taxon>Ixodinae</taxon>
        <taxon>Ixodes</taxon>
    </lineage>
</organism>
<name>A0AC60PI40_IXOPE</name>
<accession>A0AC60PI40</accession>
<sequence>MSKQWKPLISRSCLFETIEDDPFSHLDITSSDHLDEISERGCCPKCNKSRMYFCYTCFAAVDCVRDKVPQLKLPIRIDIVKHAGEVDGKSTAAHIAILAPDDVNVYIFPDVPSYNRDEVLLIFPGENSQSLETLWESHHKSHQDASLSPCVVCHRSHPVIPWKRLVFIDSTWKQTKRIYLDAKMS</sequence>
<proteinExistence type="predicted"/>
<dbReference type="EMBL" id="JABSTQ010010521">
    <property type="protein sequence ID" value="KAG0420308.1"/>
    <property type="molecule type" value="Genomic_DNA"/>
</dbReference>